<dbReference type="SUPFAM" id="SSF54631">
    <property type="entry name" value="CBS-domain pair"/>
    <property type="match status" value="1"/>
</dbReference>
<dbReference type="InterPro" id="IPR017080">
    <property type="entry name" value="UCP036990_CBS_BON"/>
</dbReference>
<protein>
    <submittedName>
        <fullName evidence="6">CBS domain-containing protein</fullName>
    </submittedName>
</protein>
<dbReference type="Proteomes" id="UP001601303">
    <property type="component" value="Unassembled WGS sequence"/>
</dbReference>
<evidence type="ECO:0000256" key="1">
    <source>
        <dbReference type="ARBA" id="ARBA00023122"/>
    </source>
</evidence>
<evidence type="ECO:0000313" key="7">
    <source>
        <dbReference type="Proteomes" id="UP001601303"/>
    </source>
</evidence>
<dbReference type="PROSITE" id="PS51371">
    <property type="entry name" value="CBS"/>
    <property type="match status" value="2"/>
</dbReference>
<keyword evidence="1 2" id="KW-0129">CBS domain</keyword>
<evidence type="ECO:0000256" key="3">
    <source>
        <dbReference type="SAM" id="MobiDB-lite"/>
    </source>
</evidence>
<comment type="caution">
    <text evidence="6">The sequence shown here is derived from an EMBL/GenBank/DDBJ whole genome shotgun (WGS) entry which is preliminary data.</text>
</comment>
<proteinExistence type="predicted"/>
<feature type="domain" description="CBS" evidence="5">
    <location>
        <begin position="97"/>
        <end position="153"/>
    </location>
</feature>
<gene>
    <name evidence="6" type="ORF">ACFYNQ_18415</name>
</gene>
<evidence type="ECO:0000313" key="6">
    <source>
        <dbReference type="EMBL" id="MFE9600535.1"/>
    </source>
</evidence>
<keyword evidence="7" id="KW-1185">Reference proteome</keyword>
<dbReference type="PANTHER" id="PTHR43080:SF29">
    <property type="entry name" value="OS02G0818000 PROTEIN"/>
    <property type="match status" value="1"/>
</dbReference>
<dbReference type="Gene3D" id="3.30.1340.30">
    <property type="match status" value="1"/>
</dbReference>
<sequence length="242" mass="26287">MRHSKIGSVMTGGVVCVEFGAPFKEVARLLAHHRISGLPVVDGDERVLGVVSGTDLMRDQARSAGSPEPPRPRFLPKGRGAGDDDVRVRAHSAGQLMSKPAVTVYAEDTVAVGARMMAQHGVERLPVVDEEDRLVGIVTRRDLLQLFLRPDAHLHREVVEEILGGALCLPPTAVALDVHDGVVTLTGEVERRIEATVAQRMIQQVDGVIDVVSELTWRIDDSVGEAVEEDLKDVADAWIHKL</sequence>
<dbReference type="InterPro" id="IPR007055">
    <property type="entry name" value="BON_dom"/>
</dbReference>
<feature type="domain" description="CBS" evidence="5">
    <location>
        <begin position="10"/>
        <end position="68"/>
    </location>
</feature>
<dbReference type="RefSeq" id="WP_388107156.1">
    <property type="nucleotide sequence ID" value="NZ_JBIAHM010000006.1"/>
</dbReference>
<organism evidence="6 7">
    <name type="scientific">Streptomyces hokutonensis</name>
    <dbReference type="NCBI Taxonomy" id="1306990"/>
    <lineage>
        <taxon>Bacteria</taxon>
        <taxon>Bacillati</taxon>
        <taxon>Actinomycetota</taxon>
        <taxon>Actinomycetes</taxon>
        <taxon>Kitasatosporales</taxon>
        <taxon>Streptomycetaceae</taxon>
        <taxon>Streptomyces</taxon>
    </lineage>
</organism>
<dbReference type="PANTHER" id="PTHR43080">
    <property type="entry name" value="CBS DOMAIN-CONTAINING PROTEIN CBSX3, MITOCHONDRIAL"/>
    <property type="match status" value="1"/>
</dbReference>
<dbReference type="EMBL" id="JBIAHM010000006">
    <property type="protein sequence ID" value="MFE9600535.1"/>
    <property type="molecule type" value="Genomic_DNA"/>
</dbReference>
<name>A0ABW6M329_9ACTN</name>
<evidence type="ECO:0000256" key="2">
    <source>
        <dbReference type="PROSITE-ProRule" id="PRU00703"/>
    </source>
</evidence>
<dbReference type="PROSITE" id="PS50914">
    <property type="entry name" value="BON"/>
    <property type="match status" value="1"/>
</dbReference>
<feature type="domain" description="BON" evidence="4">
    <location>
        <begin position="150"/>
        <end position="219"/>
    </location>
</feature>
<dbReference type="Gene3D" id="3.10.580.10">
    <property type="entry name" value="CBS-domain"/>
    <property type="match status" value="1"/>
</dbReference>
<dbReference type="InterPro" id="IPR000644">
    <property type="entry name" value="CBS_dom"/>
</dbReference>
<dbReference type="Pfam" id="PF04972">
    <property type="entry name" value="BON"/>
    <property type="match status" value="1"/>
</dbReference>
<dbReference type="PIRSF" id="PIRSF036990">
    <property type="entry name" value="UCP036990_CBS_BON"/>
    <property type="match status" value="1"/>
</dbReference>
<dbReference type="InterPro" id="IPR051257">
    <property type="entry name" value="Diverse_CBS-Domain"/>
</dbReference>
<dbReference type="Pfam" id="PF00571">
    <property type="entry name" value="CBS"/>
    <property type="match status" value="2"/>
</dbReference>
<evidence type="ECO:0000259" key="5">
    <source>
        <dbReference type="PROSITE" id="PS51371"/>
    </source>
</evidence>
<reference evidence="6 7" key="1">
    <citation type="submission" date="2024-10" db="EMBL/GenBank/DDBJ databases">
        <title>The Natural Products Discovery Center: Release of the First 8490 Sequenced Strains for Exploring Actinobacteria Biosynthetic Diversity.</title>
        <authorList>
            <person name="Kalkreuter E."/>
            <person name="Kautsar S.A."/>
            <person name="Yang D."/>
            <person name="Bader C.D."/>
            <person name="Teijaro C.N."/>
            <person name="Fluegel L."/>
            <person name="Davis C.M."/>
            <person name="Simpson J.R."/>
            <person name="Lauterbach L."/>
            <person name="Steele A.D."/>
            <person name="Gui C."/>
            <person name="Meng S."/>
            <person name="Li G."/>
            <person name="Viehrig K."/>
            <person name="Ye F."/>
            <person name="Su P."/>
            <person name="Kiefer A.F."/>
            <person name="Nichols A."/>
            <person name="Cepeda A.J."/>
            <person name="Yan W."/>
            <person name="Fan B."/>
            <person name="Jiang Y."/>
            <person name="Adhikari A."/>
            <person name="Zheng C.-J."/>
            <person name="Schuster L."/>
            <person name="Cowan T.M."/>
            <person name="Smanski M.J."/>
            <person name="Chevrette M.G."/>
            <person name="De Carvalho L.P.S."/>
            <person name="Shen B."/>
        </authorList>
    </citation>
    <scope>NUCLEOTIDE SEQUENCE [LARGE SCALE GENOMIC DNA]</scope>
    <source>
        <strain evidence="6 7">NPDC006488</strain>
    </source>
</reference>
<feature type="region of interest" description="Disordered" evidence="3">
    <location>
        <begin position="59"/>
        <end position="83"/>
    </location>
</feature>
<evidence type="ECO:0000259" key="4">
    <source>
        <dbReference type="PROSITE" id="PS50914"/>
    </source>
</evidence>
<accession>A0ABW6M329</accession>
<dbReference type="SMART" id="SM00116">
    <property type="entry name" value="CBS"/>
    <property type="match status" value="2"/>
</dbReference>
<dbReference type="CDD" id="cd04586">
    <property type="entry name" value="CBS_pair_BON_assoc"/>
    <property type="match status" value="1"/>
</dbReference>
<dbReference type="InterPro" id="IPR046342">
    <property type="entry name" value="CBS_dom_sf"/>
</dbReference>